<keyword evidence="3" id="KW-1185">Reference proteome</keyword>
<accession>A0A1A9V9D9</accession>
<sequence length="109" mass="12553">MMDLPLAVLGVEFLRISSFTRLLLFACCLKETADDDNNNGDDNDVNSSQSDPDILTLNRKSVKILYLMPTPQEARWRLERDLHDLSVRESNFHFLDDDDDSYSLPLPYT</sequence>
<organism evidence="2 3">
    <name type="scientific">Glossina austeni</name>
    <name type="common">Savannah tsetse fly</name>
    <dbReference type="NCBI Taxonomy" id="7395"/>
    <lineage>
        <taxon>Eukaryota</taxon>
        <taxon>Metazoa</taxon>
        <taxon>Ecdysozoa</taxon>
        <taxon>Arthropoda</taxon>
        <taxon>Hexapoda</taxon>
        <taxon>Insecta</taxon>
        <taxon>Pterygota</taxon>
        <taxon>Neoptera</taxon>
        <taxon>Endopterygota</taxon>
        <taxon>Diptera</taxon>
        <taxon>Brachycera</taxon>
        <taxon>Muscomorpha</taxon>
        <taxon>Hippoboscoidea</taxon>
        <taxon>Glossinidae</taxon>
        <taxon>Glossina</taxon>
    </lineage>
</organism>
<reference evidence="2" key="1">
    <citation type="submission" date="2020-05" db="UniProtKB">
        <authorList>
            <consortium name="EnsemblMetazoa"/>
        </authorList>
    </citation>
    <scope>IDENTIFICATION</scope>
    <source>
        <strain evidence="2">TTRI</strain>
    </source>
</reference>
<feature type="region of interest" description="Disordered" evidence="1">
    <location>
        <begin position="33"/>
        <end position="53"/>
    </location>
</feature>
<proteinExistence type="predicted"/>
<name>A0A1A9V9D9_GLOAU</name>
<feature type="compositionally biased region" description="Acidic residues" evidence="1">
    <location>
        <begin position="33"/>
        <end position="44"/>
    </location>
</feature>
<dbReference type="EnsemblMetazoa" id="GAUT030061-RA">
    <property type="protein sequence ID" value="GAUT030061-PA"/>
    <property type="gene ID" value="GAUT030061"/>
</dbReference>
<dbReference type="Proteomes" id="UP000078200">
    <property type="component" value="Unassembled WGS sequence"/>
</dbReference>
<evidence type="ECO:0000313" key="2">
    <source>
        <dbReference type="EnsemblMetazoa" id="GAUT030061-PA"/>
    </source>
</evidence>
<evidence type="ECO:0000256" key="1">
    <source>
        <dbReference type="SAM" id="MobiDB-lite"/>
    </source>
</evidence>
<dbReference type="VEuPathDB" id="VectorBase:GAUT030061"/>
<evidence type="ECO:0000313" key="3">
    <source>
        <dbReference type="Proteomes" id="UP000078200"/>
    </source>
</evidence>
<protein>
    <submittedName>
        <fullName evidence="2">Uncharacterized protein</fullName>
    </submittedName>
</protein>
<dbReference type="AlphaFoldDB" id="A0A1A9V9D9"/>